<sequence length="227" mass="26174">SGAQSNSKVITFSQRSVTHSNLKQSHISEVRTSMGSADVRRMLKDLLCRLESSDESKKKMSKHRNFVKRMTFKKSVESFACESFDGVPVEEIEEFICNIAKVYKFSDEVKDYTFDAMRNGYGRQGSINDVRFDNGIFTILLFDCIVKTRAGKRDLVFAMYKWSVELAEAMKSTYYLFGFIRVSVKTANRGEITMNEDQKNLITTWCREKLHDHVASKCRKKLGNTEF</sequence>
<evidence type="ECO:0000313" key="2">
    <source>
        <dbReference type="Proteomes" id="UP001152795"/>
    </source>
</evidence>
<reference evidence="1" key="1">
    <citation type="submission" date="2020-04" db="EMBL/GenBank/DDBJ databases">
        <authorList>
            <person name="Alioto T."/>
            <person name="Alioto T."/>
            <person name="Gomez Garrido J."/>
        </authorList>
    </citation>
    <scope>NUCLEOTIDE SEQUENCE</scope>
    <source>
        <strain evidence="1">A484AB</strain>
    </source>
</reference>
<evidence type="ECO:0000313" key="1">
    <source>
        <dbReference type="EMBL" id="CAB4026707.1"/>
    </source>
</evidence>
<proteinExistence type="predicted"/>
<gene>
    <name evidence="1" type="ORF">PACLA_8A051978</name>
</gene>
<dbReference type="AlphaFoldDB" id="A0A6S7J845"/>
<keyword evidence="2" id="KW-1185">Reference proteome</keyword>
<name>A0A6S7J845_PARCT</name>
<comment type="caution">
    <text evidence="1">The sequence shown here is derived from an EMBL/GenBank/DDBJ whole genome shotgun (WGS) entry which is preliminary data.</text>
</comment>
<protein>
    <submittedName>
        <fullName evidence="1">Uncharacterized protein</fullName>
    </submittedName>
</protein>
<accession>A0A6S7J845</accession>
<organism evidence="1 2">
    <name type="scientific">Paramuricea clavata</name>
    <name type="common">Red gorgonian</name>
    <name type="synonym">Violescent sea-whip</name>
    <dbReference type="NCBI Taxonomy" id="317549"/>
    <lineage>
        <taxon>Eukaryota</taxon>
        <taxon>Metazoa</taxon>
        <taxon>Cnidaria</taxon>
        <taxon>Anthozoa</taxon>
        <taxon>Octocorallia</taxon>
        <taxon>Malacalcyonacea</taxon>
        <taxon>Plexauridae</taxon>
        <taxon>Paramuricea</taxon>
    </lineage>
</organism>
<feature type="non-terminal residue" evidence="1">
    <location>
        <position position="227"/>
    </location>
</feature>
<dbReference type="EMBL" id="CACRXK020014361">
    <property type="protein sequence ID" value="CAB4026707.1"/>
    <property type="molecule type" value="Genomic_DNA"/>
</dbReference>
<dbReference type="Proteomes" id="UP001152795">
    <property type="component" value="Unassembled WGS sequence"/>
</dbReference>